<name>A0A5C3FI44_PSEA2</name>
<keyword evidence="2" id="KW-0472">Membrane</keyword>
<evidence type="ECO:0000313" key="3">
    <source>
        <dbReference type="EMBL" id="SPO43816.1"/>
    </source>
</evidence>
<evidence type="ECO:0000313" key="4">
    <source>
        <dbReference type="Proteomes" id="UP000325008"/>
    </source>
</evidence>
<comment type="caution">
    <text evidence="3">The sequence shown here is derived from an EMBL/GenBank/DDBJ whole genome shotgun (WGS) entry which is preliminary data.</text>
</comment>
<dbReference type="AlphaFoldDB" id="A0A5C3FI44"/>
<feature type="transmembrane region" description="Helical" evidence="2">
    <location>
        <begin position="51"/>
        <end position="68"/>
    </location>
</feature>
<dbReference type="Proteomes" id="UP000325008">
    <property type="component" value="Unassembled WGS sequence"/>
</dbReference>
<feature type="region of interest" description="Disordered" evidence="1">
    <location>
        <begin position="242"/>
        <end position="271"/>
    </location>
</feature>
<reference evidence="3" key="1">
    <citation type="submission" date="2018-03" db="EMBL/GenBank/DDBJ databases">
        <authorList>
            <person name="Guldener U."/>
        </authorList>
    </citation>
    <scope>NUCLEOTIDE SEQUENCE [LARGE SCALE GENOMIC DNA]</scope>
    <source>
        <strain evidence="3">ATCC34888</strain>
    </source>
</reference>
<feature type="transmembrane region" description="Helical" evidence="2">
    <location>
        <begin position="140"/>
        <end position="158"/>
    </location>
</feature>
<proteinExistence type="predicted"/>
<protein>
    <submittedName>
        <fullName evidence="3">Uncharacterized protein</fullName>
    </submittedName>
</protein>
<evidence type="ECO:0000256" key="1">
    <source>
        <dbReference type="SAM" id="MobiDB-lite"/>
    </source>
</evidence>
<keyword evidence="2" id="KW-1133">Transmembrane helix</keyword>
<sequence length="271" mass="29283">MGNTNSAMNRDPPKVHRMLCGLRYDNAFGFASHEPRGITTTCFNDVVLEPLATWVLLLVLLPLLAVALKKRHLNTKLSSSSTSRLLHYRASARRGDGSFSGKHPKLRSALDVVYMLLIVAALLMNILQIVRLALADRGVGLLPFNLAGILIVLVLMHLRTADGVAVSAVCLAFWSLLITFTSVALAGMGKLEGIEDRKGTEYLLSDEMIDVGVQVGLYAVFWVAEALRVLHRLTAARKQAHGTARLHEQPGSEAFGTTQSGEGKMIGGASA</sequence>
<keyword evidence="4" id="KW-1185">Reference proteome</keyword>
<feature type="transmembrane region" description="Helical" evidence="2">
    <location>
        <begin position="112"/>
        <end position="134"/>
    </location>
</feature>
<dbReference type="EMBL" id="OOIQ01000002">
    <property type="protein sequence ID" value="SPO43816.1"/>
    <property type="molecule type" value="Genomic_DNA"/>
</dbReference>
<accession>A0A5C3FI44</accession>
<organism evidence="3 4">
    <name type="scientific">Pseudozyma antarctica</name>
    <name type="common">Yeast</name>
    <name type="synonym">Candida antarctica</name>
    <dbReference type="NCBI Taxonomy" id="84753"/>
    <lineage>
        <taxon>Eukaryota</taxon>
        <taxon>Fungi</taxon>
        <taxon>Dikarya</taxon>
        <taxon>Basidiomycota</taxon>
        <taxon>Ustilaginomycotina</taxon>
        <taxon>Ustilaginomycetes</taxon>
        <taxon>Ustilaginales</taxon>
        <taxon>Ustilaginaceae</taxon>
        <taxon>Moesziomyces</taxon>
    </lineage>
</organism>
<feature type="transmembrane region" description="Helical" evidence="2">
    <location>
        <begin position="165"/>
        <end position="188"/>
    </location>
</feature>
<evidence type="ECO:0000256" key="2">
    <source>
        <dbReference type="SAM" id="Phobius"/>
    </source>
</evidence>
<dbReference type="OrthoDB" id="5399848at2759"/>
<keyword evidence="2" id="KW-0812">Transmembrane</keyword>
<gene>
    <name evidence="3" type="ORF">PSANT_01501</name>
</gene>